<dbReference type="Pfam" id="PF12850">
    <property type="entry name" value="Metallophos_2"/>
    <property type="match status" value="1"/>
</dbReference>
<sequence>MTRMKVGVVSDTHMTRMAKKLPKALTEGLAGVELILHLGDWVDLEIVDELAKIAPVEGIAGNNDGREIVERFGEQKILTLAGARIGMIHGHAPYSGRGTDGNALKAFAGEQLDCILFGHSHQPLLRRENGLLLFNPGSPTDKRREKLYSFGLMDIEDGNIEARHVFYE</sequence>
<keyword evidence="5" id="KW-1185">Reference proteome</keyword>
<keyword evidence="2" id="KW-0479">Metal-binding</keyword>
<dbReference type="STRING" id="169760.PSTEL_07235"/>
<protein>
    <recommendedName>
        <fullName evidence="2">Phosphoesterase</fullName>
        <ecNumber evidence="2">3.1.4.-</ecNumber>
    </recommendedName>
</protein>
<evidence type="ECO:0000256" key="2">
    <source>
        <dbReference type="RuleBase" id="RU362039"/>
    </source>
</evidence>
<comment type="similarity">
    <text evidence="1 2">Belongs to the metallophosphoesterase superfamily. YfcE family.</text>
</comment>
<dbReference type="Gene3D" id="3.60.21.10">
    <property type="match status" value="1"/>
</dbReference>
<dbReference type="InterPro" id="IPR029052">
    <property type="entry name" value="Metallo-depent_PP-like"/>
</dbReference>
<proteinExistence type="inferred from homology"/>
<dbReference type="GO" id="GO:0046872">
    <property type="term" value="F:metal ion binding"/>
    <property type="evidence" value="ECO:0007669"/>
    <property type="project" value="UniProtKB-KW"/>
</dbReference>
<dbReference type="Proteomes" id="UP000029507">
    <property type="component" value="Chromosome"/>
</dbReference>
<dbReference type="EC" id="3.1.4.-" evidence="2"/>
<name>A0A089LQ10_9BACL</name>
<dbReference type="SUPFAM" id="SSF56300">
    <property type="entry name" value="Metallo-dependent phosphatases"/>
    <property type="match status" value="1"/>
</dbReference>
<evidence type="ECO:0000313" key="5">
    <source>
        <dbReference type="Proteomes" id="UP000029507"/>
    </source>
</evidence>
<comment type="cofactor">
    <cofactor evidence="2">
        <name>a divalent metal cation</name>
        <dbReference type="ChEBI" id="CHEBI:60240"/>
    </cofactor>
</comment>
<evidence type="ECO:0000313" key="4">
    <source>
        <dbReference type="EMBL" id="AIQ62927.1"/>
    </source>
</evidence>
<dbReference type="OrthoDB" id="9800565at2"/>
<accession>A0A089LQ10</accession>
<dbReference type="KEGG" id="pste:PSTEL_07235"/>
<feature type="domain" description="Calcineurin-like phosphoesterase" evidence="3">
    <location>
        <begin position="4"/>
        <end position="157"/>
    </location>
</feature>
<reference evidence="4 5" key="1">
    <citation type="submission" date="2014-08" db="EMBL/GenBank/DDBJ databases">
        <title>Comparative genomics of the Paenibacillus odorifer group.</title>
        <authorList>
            <person name="den Bakker H.C."/>
            <person name="Tsai Y.-C."/>
            <person name="Martin N."/>
            <person name="Korlach J."/>
            <person name="Wiedmann M."/>
        </authorList>
    </citation>
    <scope>NUCLEOTIDE SEQUENCE [LARGE SCALE GENOMIC DNA]</scope>
    <source>
        <strain evidence="4 5">DSM 14472</strain>
    </source>
</reference>
<dbReference type="InterPro" id="IPR024654">
    <property type="entry name" value="Calcineurin-like_PHP_lpxH"/>
</dbReference>
<dbReference type="AlphaFoldDB" id="A0A089LQ10"/>
<evidence type="ECO:0000259" key="3">
    <source>
        <dbReference type="Pfam" id="PF12850"/>
    </source>
</evidence>
<dbReference type="PANTHER" id="PTHR11124">
    <property type="entry name" value="VACUOLAR SORTING PROTEIN VPS29"/>
    <property type="match status" value="1"/>
</dbReference>
<dbReference type="EMBL" id="CP009286">
    <property type="protein sequence ID" value="AIQ62927.1"/>
    <property type="molecule type" value="Genomic_DNA"/>
</dbReference>
<organism evidence="4 5">
    <name type="scientific">Paenibacillus stellifer</name>
    <dbReference type="NCBI Taxonomy" id="169760"/>
    <lineage>
        <taxon>Bacteria</taxon>
        <taxon>Bacillati</taxon>
        <taxon>Bacillota</taxon>
        <taxon>Bacilli</taxon>
        <taxon>Bacillales</taxon>
        <taxon>Paenibacillaceae</taxon>
        <taxon>Paenibacillus</taxon>
    </lineage>
</organism>
<gene>
    <name evidence="4" type="ORF">PSTEL_07235</name>
</gene>
<dbReference type="InterPro" id="IPR000979">
    <property type="entry name" value="Phosphodiesterase_MJ0936/Vps29"/>
</dbReference>
<evidence type="ECO:0000256" key="1">
    <source>
        <dbReference type="ARBA" id="ARBA00008950"/>
    </source>
</evidence>
<dbReference type="NCBIfam" id="TIGR00040">
    <property type="entry name" value="yfcE"/>
    <property type="match status" value="1"/>
</dbReference>
<dbReference type="GO" id="GO:0016787">
    <property type="term" value="F:hydrolase activity"/>
    <property type="evidence" value="ECO:0007669"/>
    <property type="project" value="UniProtKB-UniRule"/>
</dbReference>
<dbReference type="HOGENOM" id="CLU_063749_3_2_9"/>